<dbReference type="Proteomes" id="UP000315295">
    <property type="component" value="Unassembled WGS sequence"/>
</dbReference>
<evidence type="ECO:0000313" key="2">
    <source>
        <dbReference type="Proteomes" id="UP000315295"/>
    </source>
</evidence>
<comment type="caution">
    <text evidence="1">The sequence shown here is derived from an EMBL/GenBank/DDBJ whole genome shotgun (WGS) entry which is preliminary data.</text>
</comment>
<keyword evidence="2" id="KW-1185">Reference proteome</keyword>
<dbReference type="EMBL" id="VIEB01001056">
    <property type="protein sequence ID" value="TQD76050.1"/>
    <property type="molecule type" value="Genomic_DNA"/>
</dbReference>
<sequence length="206" mass="21906">MKKTNLHLRLIFLINNIKKNRINGQVTIHVDLKLVVPPQNPCRTDNIHSGVQHHLPPRRVGNKASGVVGHLEAVEASWKEDLLGGLGGLRACLDLGGTEEGALVEDGHGGGGVVDGGDVGVGDLDGKDELGVEEWEVELEGGQLDGHDVEGGVLWLGRYYSRCGYGGRRPDESLVPAPFHLQVHLLLGLLGVQTDTVTAGVGVEMS</sequence>
<name>A0A540KPB0_MALBA</name>
<gene>
    <name evidence="1" type="ORF">C1H46_038419</name>
</gene>
<evidence type="ECO:0000313" key="1">
    <source>
        <dbReference type="EMBL" id="TQD76050.1"/>
    </source>
</evidence>
<reference evidence="1 2" key="1">
    <citation type="journal article" date="2019" name="G3 (Bethesda)">
        <title>Sequencing of a Wild Apple (Malus baccata) Genome Unravels the Differences Between Cultivated and Wild Apple Species Regarding Disease Resistance and Cold Tolerance.</title>
        <authorList>
            <person name="Chen X."/>
        </authorList>
    </citation>
    <scope>NUCLEOTIDE SEQUENCE [LARGE SCALE GENOMIC DNA]</scope>
    <source>
        <strain evidence="2">cv. Shandingzi</strain>
        <tissue evidence="1">Leaves</tissue>
    </source>
</reference>
<protein>
    <submittedName>
        <fullName evidence="1">Uncharacterized protein</fullName>
    </submittedName>
</protein>
<accession>A0A540KPB0</accession>
<proteinExistence type="predicted"/>
<organism evidence="1 2">
    <name type="scientific">Malus baccata</name>
    <name type="common">Siberian crab apple</name>
    <name type="synonym">Pyrus baccata</name>
    <dbReference type="NCBI Taxonomy" id="106549"/>
    <lineage>
        <taxon>Eukaryota</taxon>
        <taxon>Viridiplantae</taxon>
        <taxon>Streptophyta</taxon>
        <taxon>Embryophyta</taxon>
        <taxon>Tracheophyta</taxon>
        <taxon>Spermatophyta</taxon>
        <taxon>Magnoliopsida</taxon>
        <taxon>eudicotyledons</taxon>
        <taxon>Gunneridae</taxon>
        <taxon>Pentapetalae</taxon>
        <taxon>rosids</taxon>
        <taxon>fabids</taxon>
        <taxon>Rosales</taxon>
        <taxon>Rosaceae</taxon>
        <taxon>Amygdaloideae</taxon>
        <taxon>Maleae</taxon>
        <taxon>Malus</taxon>
    </lineage>
</organism>
<dbReference type="AlphaFoldDB" id="A0A540KPB0"/>